<proteinExistence type="predicted"/>
<organism evidence="1 2">
    <name type="scientific">Candidatus Roizmanbacteria bacterium RIFCSPHIGHO2_02_FULL_38_11</name>
    <dbReference type="NCBI Taxonomy" id="1802039"/>
    <lineage>
        <taxon>Bacteria</taxon>
        <taxon>Candidatus Roizmaniibacteriota</taxon>
    </lineage>
</organism>
<protein>
    <recommendedName>
        <fullName evidence="3">DUF2795 domain-containing protein</fullName>
    </recommendedName>
</protein>
<dbReference type="Proteomes" id="UP000177913">
    <property type="component" value="Unassembled WGS sequence"/>
</dbReference>
<comment type="caution">
    <text evidence="1">The sequence shown here is derived from an EMBL/GenBank/DDBJ whole genome shotgun (WGS) entry which is preliminary data.</text>
</comment>
<name>A0A1F7GVY2_9BACT</name>
<dbReference type="EMBL" id="MFZO01000051">
    <property type="protein sequence ID" value="OGK23138.1"/>
    <property type="molecule type" value="Genomic_DNA"/>
</dbReference>
<accession>A0A1F7GVY2</accession>
<evidence type="ECO:0000313" key="1">
    <source>
        <dbReference type="EMBL" id="OGK23138.1"/>
    </source>
</evidence>
<reference evidence="1 2" key="1">
    <citation type="journal article" date="2016" name="Nat. Commun.">
        <title>Thousands of microbial genomes shed light on interconnected biogeochemical processes in an aquifer system.</title>
        <authorList>
            <person name="Anantharaman K."/>
            <person name="Brown C.T."/>
            <person name="Hug L.A."/>
            <person name="Sharon I."/>
            <person name="Castelle C.J."/>
            <person name="Probst A.J."/>
            <person name="Thomas B.C."/>
            <person name="Singh A."/>
            <person name="Wilkins M.J."/>
            <person name="Karaoz U."/>
            <person name="Brodie E.L."/>
            <person name="Williams K.H."/>
            <person name="Hubbard S.S."/>
            <person name="Banfield J.F."/>
        </authorList>
    </citation>
    <scope>NUCLEOTIDE SEQUENCE [LARGE SCALE GENOMIC DNA]</scope>
</reference>
<dbReference type="AlphaFoldDB" id="A0A1F7GVY2"/>
<evidence type="ECO:0008006" key="3">
    <source>
        <dbReference type="Google" id="ProtNLM"/>
    </source>
</evidence>
<sequence>MQNMQSVVDHLKTHHTKWPATYEELVAECNQLSDFSAEDKKEFMEKLPKKTYNTADEVLAALGSMGGGAGAPPAGQGGMGGGQMGGGSM</sequence>
<evidence type="ECO:0000313" key="2">
    <source>
        <dbReference type="Proteomes" id="UP000177913"/>
    </source>
</evidence>
<gene>
    <name evidence="1" type="ORF">A3C25_03790</name>
</gene>